<organism evidence="1 2">
    <name type="scientific">Veillonella parvula</name>
    <name type="common">Staphylococcus parvulus</name>
    <dbReference type="NCBI Taxonomy" id="29466"/>
    <lineage>
        <taxon>Bacteria</taxon>
        <taxon>Bacillati</taxon>
        <taxon>Bacillota</taxon>
        <taxon>Negativicutes</taxon>
        <taxon>Veillonellales</taxon>
        <taxon>Veillonellaceae</taxon>
        <taxon>Veillonella</taxon>
    </lineage>
</organism>
<reference evidence="2" key="1">
    <citation type="submission" date="2017-12" db="EMBL/GenBank/DDBJ databases">
        <title>Phylogenetic diversity of female urinary microbiome.</title>
        <authorList>
            <person name="Thomas-White K."/>
            <person name="Wolfe A.J."/>
        </authorList>
    </citation>
    <scope>NUCLEOTIDE SEQUENCE [LARGE SCALE GENOMIC DNA]</scope>
    <source>
        <strain evidence="2">UMB0138</strain>
    </source>
</reference>
<protein>
    <submittedName>
        <fullName evidence="1">Uncharacterized protein</fullName>
    </submittedName>
</protein>
<dbReference type="EMBL" id="PKMC02000008">
    <property type="protein sequence ID" value="MEO9178756.1"/>
    <property type="molecule type" value="Genomic_DNA"/>
</dbReference>
<reference evidence="1 2" key="2">
    <citation type="submission" date="2024-04" db="EMBL/GenBank/DDBJ databases">
        <title>Na.</title>
        <authorList>
            <person name="Choi B."/>
        </authorList>
    </citation>
    <scope>NUCLEOTIDE SEQUENCE [LARGE SCALE GENOMIC DNA]</scope>
    <source>
        <strain evidence="1 2">UMB0138</strain>
    </source>
</reference>
<dbReference type="RefSeq" id="WP_101928891.1">
    <property type="nucleotide sequence ID" value="NZ_CALLTU010000011.1"/>
</dbReference>
<gene>
    <name evidence="1" type="ORF">CYJ21_007325</name>
</gene>
<evidence type="ECO:0000313" key="2">
    <source>
        <dbReference type="Proteomes" id="UP000234197"/>
    </source>
</evidence>
<sequence>MEKKKENFKRLAESRTNKVIDMLALIGNLSNQSNYEYTARDVNKIFSSIEKALDIQRERFNSNLSKKRRFKL</sequence>
<proteinExistence type="predicted"/>
<comment type="caution">
    <text evidence="1">The sequence shown here is derived from an EMBL/GenBank/DDBJ whole genome shotgun (WGS) entry which is preliminary data.</text>
</comment>
<evidence type="ECO:0000313" key="1">
    <source>
        <dbReference type="EMBL" id="MEO9178756.1"/>
    </source>
</evidence>
<keyword evidence="2" id="KW-1185">Reference proteome</keyword>
<accession>A0ABV0IBM0</accession>
<dbReference type="Proteomes" id="UP000234197">
    <property type="component" value="Unassembled WGS sequence"/>
</dbReference>
<name>A0ABV0IBM0_VEIPA</name>